<reference evidence="3 4" key="1">
    <citation type="journal article" date="2019" name="Int. J. Syst. Evol. Microbiol.">
        <title>The Global Catalogue of Microorganisms (GCM) 10K type strain sequencing project: providing services to taxonomists for standard genome sequencing and annotation.</title>
        <authorList>
            <consortium name="The Broad Institute Genomics Platform"/>
            <consortium name="The Broad Institute Genome Sequencing Center for Infectious Disease"/>
            <person name="Wu L."/>
            <person name="Ma J."/>
        </authorList>
    </citation>
    <scope>NUCLEOTIDE SEQUENCE [LARGE SCALE GENOMIC DNA]</scope>
    <source>
        <strain evidence="3 4">JCM 3106</strain>
    </source>
</reference>
<keyword evidence="4" id="KW-1185">Reference proteome</keyword>
<dbReference type="RefSeq" id="WP_344889284.1">
    <property type="nucleotide sequence ID" value="NZ_BAAAWD010000006.1"/>
</dbReference>
<evidence type="ECO:0000259" key="2">
    <source>
        <dbReference type="SMART" id="SM00909"/>
    </source>
</evidence>
<dbReference type="SMART" id="SM00909">
    <property type="entry name" value="Germane"/>
    <property type="match status" value="1"/>
</dbReference>
<sequence>MPAARGRIARRAGAVLLAVVTAWGTASCSVIPTGGKSVVSVDDERKGDQLGDPYARVIAMRPKAGWSPEEVVTGFRAAMASLDDPGFGIAREYLAADFAAKWNPGSGVTVYRQGAYERFAPLRNGDRQAQVTLKGTKVATIDPDGRYRPGGGPLNEPFTLSMQASGEWRISSAPDGLLLSEADVARGYLPVDLYFLDARRKALVADQVRVPIDPGANFAKTTVERLLRGPSSSLKDAVRTAFTGVRLLDVTTENNRVVVDLDDRVPADLIDPMSAQLAATLSALTKGGLGFEVKVNGESYHPDAPLRIDAQKQASFDSWLAPGTVEPFYLSGGGLRLLGKENTGQPVPGRAGQKQQGDHPPAISGEAERQVAELSQERTDISVAPIAAGGEWRIWVTGHSLAPPAWDRYHTLWVVDRPNDHTSIVSRYESGGKRHHRVQAPDLETVFVKSLKVARDGVHVAVIVKDGLGEQVQVGTVIGEKDRTRITNLQTVVHSEAGRKIEDIAWNDGTTLYVLTGTSELLEASVAAEPVSLGTGSRIKSITALDGRLLAGAENEQGERQVFYWTSTKWEPLVKHENGSTDFLENGPSFPVFPLD</sequence>
<dbReference type="InterPro" id="IPR019606">
    <property type="entry name" value="GerMN"/>
</dbReference>
<feature type="region of interest" description="Disordered" evidence="1">
    <location>
        <begin position="339"/>
        <end position="363"/>
    </location>
</feature>
<comment type="caution">
    <text evidence="3">The sequence shown here is derived from an EMBL/GenBank/DDBJ whole genome shotgun (WGS) entry which is preliminary data.</text>
</comment>
<evidence type="ECO:0000313" key="3">
    <source>
        <dbReference type="EMBL" id="GAA2992704.1"/>
    </source>
</evidence>
<dbReference type="EMBL" id="BAAAWD010000006">
    <property type="protein sequence ID" value="GAA2992704.1"/>
    <property type="molecule type" value="Genomic_DNA"/>
</dbReference>
<dbReference type="Proteomes" id="UP001499930">
    <property type="component" value="Unassembled WGS sequence"/>
</dbReference>
<dbReference type="Pfam" id="PF10646">
    <property type="entry name" value="Germane"/>
    <property type="match status" value="1"/>
</dbReference>
<accession>A0ABN3XUG6</accession>
<name>A0ABN3XUG6_9ACTN</name>
<dbReference type="InterPro" id="IPR059026">
    <property type="entry name" value="LpqB_N"/>
</dbReference>
<feature type="domain" description="GerMN" evidence="2">
    <location>
        <begin position="219"/>
        <end position="304"/>
    </location>
</feature>
<gene>
    <name evidence="3" type="ORF">GCM10017559_11140</name>
</gene>
<protein>
    <recommendedName>
        <fullName evidence="2">GerMN domain-containing protein</fullName>
    </recommendedName>
</protein>
<dbReference type="SUPFAM" id="SSF63829">
    <property type="entry name" value="Calcium-dependent phosphotriesterase"/>
    <property type="match status" value="1"/>
</dbReference>
<evidence type="ECO:0000313" key="4">
    <source>
        <dbReference type="Proteomes" id="UP001499930"/>
    </source>
</evidence>
<dbReference type="InterPro" id="IPR018910">
    <property type="entry name" value="LpqB_C"/>
</dbReference>
<dbReference type="PROSITE" id="PS51257">
    <property type="entry name" value="PROKAR_LIPOPROTEIN"/>
    <property type="match status" value="1"/>
</dbReference>
<evidence type="ECO:0000256" key="1">
    <source>
        <dbReference type="SAM" id="MobiDB-lite"/>
    </source>
</evidence>
<dbReference type="Pfam" id="PF10647">
    <property type="entry name" value="Gmad1"/>
    <property type="match status" value="1"/>
</dbReference>
<dbReference type="Pfam" id="PF25976">
    <property type="entry name" value="LpqB_N"/>
    <property type="match status" value="1"/>
</dbReference>
<organism evidence="3 4">
    <name type="scientific">Streptosporangium longisporum</name>
    <dbReference type="NCBI Taxonomy" id="46187"/>
    <lineage>
        <taxon>Bacteria</taxon>
        <taxon>Bacillati</taxon>
        <taxon>Actinomycetota</taxon>
        <taxon>Actinomycetes</taxon>
        <taxon>Streptosporangiales</taxon>
        <taxon>Streptosporangiaceae</taxon>
        <taxon>Streptosporangium</taxon>
    </lineage>
</organism>
<proteinExistence type="predicted"/>